<accession>A0A174GS66</accession>
<organism evidence="2 3">
    <name type="scientific">Bacteroides uniformis</name>
    <dbReference type="NCBI Taxonomy" id="820"/>
    <lineage>
        <taxon>Bacteria</taxon>
        <taxon>Pseudomonadati</taxon>
        <taxon>Bacteroidota</taxon>
        <taxon>Bacteroidia</taxon>
        <taxon>Bacteroidales</taxon>
        <taxon>Bacteroidaceae</taxon>
        <taxon>Bacteroides</taxon>
    </lineage>
</organism>
<gene>
    <name evidence="2" type="ORF">ERS417307_02093</name>
</gene>
<evidence type="ECO:0000313" key="2">
    <source>
        <dbReference type="EMBL" id="CUO63866.1"/>
    </source>
</evidence>
<keyword evidence="1" id="KW-1133">Transmembrane helix</keyword>
<evidence type="ECO:0008006" key="4">
    <source>
        <dbReference type="Google" id="ProtNLM"/>
    </source>
</evidence>
<keyword evidence="1" id="KW-0472">Membrane</keyword>
<sequence length="97" mass="11278">MHNPTISIMKGIAIIGVVAGHCGVSQWTENFVNQWHLAVFFFVAGMCFKEKYTLHPKLYIKRTFFFMLILSQNSRMTLIIFSLRVCMGIMFFHLVID</sequence>
<evidence type="ECO:0000256" key="1">
    <source>
        <dbReference type="SAM" id="Phobius"/>
    </source>
</evidence>
<keyword evidence="1" id="KW-0812">Transmembrane</keyword>
<dbReference type="Proteomes" id="UP000095419">
    <property type="component" value="Unassembled WGS sequence"/>
</dbReference>
<proteinExistence type="predicted"/>
<name>A0A174GS66_BACUN</name>
<dbReference type="AlphaFoldDB" id="A0A174GS66"/>
<dbReference type="EMBL" id="CYZF01000005">
    <property type="protein sequence ID" value="CUO63866.1"/>
    <property type="molecule type" value="Genomic_DNA"/>
</dbReference>
<evidence type="ECO:0000313" key="3">
    <source>
        <dbReference type="Proteomes" id="UP000095419"/>
    </source>
</evidence>
<protein>
    <recommendedName>
        <fullName evidence="4">Acyltransferase 3 domain-containing protein</fullName>
    </recommendedName>
</protein>
<feature type="transmembrane region" description="Helical" evidence="1">
    <location>
        <begin position="34"/>
        <end position="54"/>
    </location>
</feature>
<feature type="transmembrane region" description="Helical" evidence="1">
    <location>
        <begin position="75"/>
        <end position="96"/>
    </location>
</feature>
<feature type="transmembrane region" description="Helical" evidence="1">
    <location>
        <begin position="12"/>
        <end position="28"/>
    </location>
</feature>
<reference evidence="2 3" key="1">
    <citation type="submission" date="2015-09" db="EMBL/GenBank/DDBJ databases">
        <authorList>
            <consortium name="Pathogen Informatics"/>
        </authorList>
    </citation>
    <scope>NUCLEOTIDE SEQUENCE [LARGE SCALE GENOMIC DNA]</scope>
    <source>
        <strain evidence="2 3">2789STDY5608791</strain>
    </source>
</reference>